<dbReference type="Proteomes" id="UP000828048">
    <property type="component" value="Chromosome 4"/>
</dbReference>
<keyword evidence="2" id="KW-1185">Reference proteome</keyword>
<organism evidence="1 2">
    <name type="scientific">Vaccinium darrowii</name>
    <dbReference type="NCBI Taxonomy" id="229202"/>
    <lineage>
        <taxon>Eukaryota</taxon>
        <taxon>Viridiplantae</taxon>
        <taxon>Streptophyta</taxon>
        <taxon>Embryophyta</taxon>
        <taxon>Tracheophyta</taxon>
        <taxon>Spermatophyta</taxon>
        <taxon>Magnoliopsida</taxon>
        <taxon>eudicotyledons</taxon>
        <taxon>Gunneridae</taxon>
        <taxon>Pentapetalae</taxon>
        <taxon>asterids</taxon>
        <taxon>Ericales</taxon>
        <taxon>Ericaceae</taxon>
        <taxon>Vaccinioideae</taxon>
        <taxon>Vaccinieae</taxon>
        <taxon>Vaccinium</taxon>
    </lineage>
</organism>
<sequence length="201" mass="22215">MDKRGVSSLGVHKRKLKKHTRKKRIFKKMVAYLKSDSYLFGPLVSSQPSDFPPTITVPSFATGVEMMKPSEEENKKLLEKVEDYLKSDSYMYAPLIGPQPSRAGGANSASPQSGPVRHLKRVTEVSTTKLTKKTNQPTEDIVTGAGGDVPSENTRLKSRIAVQRTVAHRETVKHVVHQHCRSSIPGKGILGTEPTRKLVVE</sequence>
<evidence type="ECO:0000313" key="1">
    <source>
        <dbReference type="EMBL" id="KAH7860876.1"/>
    </source>
</evidence>
<proteinExistence type="predicted"/>
<protein>
    <submittedName>
        <fullName evidence="1">Uncharacterized protein</fullName>
    </submittedName>
</protein>
<accession>A0ACB7Z4W7</accession>
<comment type="caution">
    <text evidence="1">The sequence shown here is derived from an EMBL/GenBank/DDBJ whole genome shotgun (WGS) entry which is preliminary data.</text>
</comment>
<name>A0ACB7Z4W7_9ERIC</name>
<reference evidence="1 2" key="1">
    <citation type="journal article" date="2021" name="Hortic Res">
        <title>High-quality reference genome and annotation aids understanding of berry development for evergreen blueberry (Vaccinium darrowii).</title>
        <authorList>
            <person name="Yu J."/>
            <person name="Hulse-Kemp A.M."/>
            <person name="Babiker E."/>
            <person name="Staton M."/>
        </authorList>
    </citation>
    <scope>NUCLEOTIDE SEQUENCE [LARGE SCALE GENOMIC DNA]</scope>
    <source>
        <strain evidence="2">cv. NJ 8807/NJ 8810</strain>
        <tissue evidence="1">Young leaf</tissue>
    </source>
</reference>
<evidence type="ECO:0000313" key="2">
    <source>
        <dbReference type="Proteomes" id="UP000828048"/>
    </source>
</evidence>
<gene>
    <name evidence="1" type="ORF">Vadar_019039</name>
</gene>
<dbReference type="EMBL" id="CM037154">
    <property type="protein sequence ID" value="KAH7860876.1"/>
    <property type="molecule type" value="Genomic_DNA"/>
</dbReference>